<organism evidence="2 3">
    <name type="scientific">Oedothorax gibbosus</name>
    <dbReference type="NCBI Taxonomy" id="931172"/>
    <lineage>
        <taxon>Eukaryota</taxon>
        <taxon>Metazoa</taxon>
        <taxon>Ecdysozoa</taxon>
        <taxon>Arthropoda</taxon>
        <taxon>Chelicerata</taxon>
        <taxon>Arachnida</taxon>
        <taxon>Araneae</taxon>
        <taxon>Araneomorphae</taxon>
        <taxon>Entelegynae</taxon>
        <taxon>Araneoidea</taxon>
        <taxon>Linyphiidae</taxon>
        <taxon>Erigoninae</taxon>
        <taxon>Oedothorax</taxon>
    </lineage>
</organism>
<evidence type="ECO:0000256" key="1">
    <source>
        <dbReference type="SAM" id="MobiDB-lite"/>
    </source>
</evidence>
<keyword evidence="3" id="KW-1185">Reference proteome</keyword>
<proteinExistence type="predicted"/>
<reference evidence="2 3" key="1">
    <citation type="journal article" date="2022" name="Nat. Ecol. Evol.">
        <title>A masculinizing supergene underlies an exaggerated male reproductive morph in a spider.</title>
        <authorList>
            <person name="Hendrickx F."/>
            <person name="De Corte Z."/>
            <person name="Sonet G."/>
            <person name="Van Belleghem S.M."/>
            <person name="Kostlbacher S."/>
            <person name="Vangestel C."/>
        </authorList>
    </citation>
    <scope>NUCLEOTIDE SEQUENCE [LARGE SCALE GENOMIC DNA]</scope>
    <source>
        <strain evidence="2">W744_W776</strain>
    </source>
</reference>
<dbReference type="EMBL" id="JAFNEN010000248">
    <property type="protein sequence ID" value="KAG8188146.1"/>
    <property type="molecule type" value="Genomic_DNA"/>
</dbReference>
<feature type="compositionally biased region" description="Polar residues" evidence="1">
    <location>
        <begin position="110"/>
        <end position="141"/>
    </location>
</feature>
<sequence length="204" mass="22118">MISCRSREQKEFVSGGAKIFSSHKQSQYLAYLLMSKDIKLTNEGWVKNDDEYCEEMTLLDQRINKLKATINWDKESSTGKEKVTSSVTPENANTPSSPSTSNPTVVVDQVANSGDTVPNADSSVNPENANTISSPSTSNQTVVVDQVANSDVVAPDADTESVETVAESETVQLSSGCKTGELNGTGLKAKQDESEWEIVDEFRN</sequence>
<name>A0AAV6UXS7_9ARAC</name>
<protein>
    <submittedName>
        <fullName evidence="2">Uncharacterized protein</fullName>
    </submittedName>
</protein>
<feature type="compositionally biased region" description="Low complexity" evidence="1">
    <location>
        <begin position="88"/>
        <end position="107"/>
    </location>
</feature>
<dbReference type="Proteomes" id="UP000827092">
    <property type="component" value="Unassembled WGS sequence"/>
</dbReference>
<comment type="caution">
    <text evidence="2">The sequence shown here is derived from an EMBL/GenBank/DDBJ whole genome shotgun (WGS) entry which is preliminary data.</text>
</comment>
<evidence type="ECO:0000313" key="2">
    <source>
        <dbReference type="EMBL" id="KAG8188146.1"/>
    </source>
</evidence>
<accession>A0AAV6UXS7</accession>
<dbReference type="AlphaFoldDB" id="A0AAV6UXS7"/>
<feature type="region of interest" description="Disordered" evidence="1">
    <location>
        <begin position="154"/>
        <end position="204"/>
    </location>
</feature>
<feature type="compositionally biased region" description="Acidic residues" evidence="1">
    <location>
        <begin position="194"/>
        <end position="204"/>
    </location>
</feature>
<evidence type="ECO:0000313" key="3">
    <source>
        <dbReference type="Proteomes" id="UP000827092"/>
    </source>
</evidence>
<feature type="region of interest" description="Disordered" evidence="1">
    <location>
        <begin position="75"/>
        <end position="141"/>
    </location>
</feature>
<feature type="compositionally biased region" description="Low complexity" evidence="1">
    <location>
        <begin position="162"/>
        <end position="171"/>
    </location>
</feature>
<gene>
    <name evidence="2" type="ORF">JTE90_029071</name>
</gene>